<evidence type="ECO:0000313" key="1">
    <source>
        <dbReference type="EMBL" id="SLM47306.1"/>
    </source>
</evidence>
<evidence type="ECO:0008006" key="3">
    <source>
        <dbReference type="Google" id="ProtNLM"/>
    </source>
</evidence>
<proteinExistence type="predicted"/>
<accession>A0A1W1I2R2</accession>
<name>A0A1W1I2R2_9BACT</name>
<dbReference type="Proteomes" id="UP000192042">
    <property type="component" value="Chromosome I"/>
</dbReference>
<dbReference type="AlphaFoldDB" id="A0A1W1I2R2"/>
<dbReference type="OrthoDB" id="92465at2"/>
<sequence length="136" mass="14175">MHVRITATAAANRYGFSAAGLAFGLLCGLTVWLGSGIASAATSAQDPKHFVVDVVAISGEEFVVKDEAGTEAKIHVGTDTEKFGHIQPGDRIDAWVLPNGHAKTIMILRSAAFLQLERNGSQPGGSSGTASESPRQ</sequence>
<dbReference type="RefSeq" id="WP_080885863.1">
    <property type="nucleotide sequence ID" value="NZ_LT828648.1"/>
</dbReference>
<organism evidence="1 2">
    <name type="scientific">Nitrospira japonica</name>
    <dbReference type="NCBI Taxonomy" id="1325564"/>
    <lineage>
        <taxon>Bacteria</taxon>
        <taxon>Pseudomonadati</taxon>
        <taxon>Nitrospirota</taxon>
        <taxon>Nitrospiria</taxon>
        <taxon>Nitrospirales</taxon>
        <taxon>Nitrospiraceae</taxon>
        <taxon>Nitrospira</taxon>
    </lineage>
</organism>
<reference evidence="1 2" key="1">
    <citation type="submission" date="2017-03" db="EMBL/GenBank/DDBJ databases">
        <authorList>
            <person name="Afonso C.L."/>
            <person name="Miller P.J."/>
            <person name="Scott M.A."/>
            <person name="Spackman E."/>
            <person name="Goraichik I."/>
            <person name="Dimitrov K.M."/>
            <person name="Suarez D.L."/>
            <person name="Swayne D.E."/>
        </authorList>
    </citation>
    <scope>NUCLEOTIDE SEQUENCE [LARGE SCALE GENOMIC DNA]</scope>
    <source>
        <strain evidence="1">Genome sequencing of Nitrospira japonica strain NJ11</strain>
    </source>
</reference>
<gene>
    <name evidence="1" type="ORF">NSJP_1134</name>
</gene>
<protein>
    <recommendedName>
        <fullName evidence="3">DUF5666 domain-containing protein</fullName>
    </recommendedName>
</protein>
<keyword evidence="2" id="KW-1185">Reference proteome</keyword>
<evidence type="ECO:0000313" key="2">
    <source>
        <dbReference type="Proteomes" id="UP000192042"/>
    </source>
</evidence>
<dbReference type="EMBL" id="LT828648">
    <property type="protein sequence ID" value="SLM47306.1"/>
    <property type="molecule type" value="Genomic_DNA"/>
</dbReference>
<dbReference type="KEGG" id="nja:NSJP_1134"/>